<proteinExistence type="predicted"/>
<dbReference type="AlphaFoldDB" id="A0A8S0SN19"/>
<feature type="compositionally biased region" description="Basic and acidic residues" evidence="1">
    <location>
        <begin position="8"/>
        <end position="35"/>
    </location>
</feature>
<keyword evidence="3" id="KW-1185">Reference proteome</keyword>
<dbReference type="Proteomes" id="UP000594638">
    <property type="component" value="Unassembled WGS sequence"/>
</dbReference>
<evidence type="ECO:0000313" key="3">
    <source>
        <dbReference type="Proteomes" id="UP000594638"/>
    </source>
</evidence>
<feature type="compositionally biased region" description="Basic residues" evidence="1">
    <location>
        <begin position="48"/>
        <end position="64"/>
    </location>
</feature>
<accession>A0A8S0SN19</accession>
<evidence type="ECO:0000313" key="2">
    <source>
        <dbReference type="EMBL" id="CAA2994337.1"/>
    </source>
</evidence>
<reference evidence="2 3" key="1">
    <citation type="submission" date="2019-12" db="EMBL/GenBank/DDBJ databases">
        <authorList>
            <person name="Alioto T."/>
            <person name="Alioto T."/>
            <person name="Gomez Garrido J."/>
        </authorList>
    </citation>
    <scope>NUCLEOTIDE SEQUENCE [LARGE SCALE GENOMIC DNA]</scope>
</reference>
<dbReference type="EMBL" id="CACTIH010005472">
    <property type="protein sequence ID" value="CAA2994337.1"/>
    <property type="molecule type" value="Genomic_DNA"/>
</dbReference>
<evidence type="ECO:0000256" key="1">
    <source>
        <dbReference type="SAM" id="MobiDB-lite"/>
    </source>
</evidence>
<gene>
    <name evidence="2" type="ORF">OLEA9_A010184</name>
</gene>
<dbReference type="Gramene" id="OE9A010184T1">
    <property type="protein sequence ID" value="OE9A010184C1"/>
    <property type="gene ID" value="OE9A010184"/>
</dbReference>
<protein>
    <submittedName>
        <fullName evidence="2">Uncharacterized protein</fullName>
    </submittedName>
</protein>
<name>A0A8S0SN19_OLEEU</name>
<sequence length="105" mass="11776">MTRSSSGKRGEKTGIHESGRRVKRKLDEVQKESSSKRQKSRSSVGKQSSKKVNSHCHRSLHPGHRLQYIGHRLPAVFRIITGHQFLGLSAVPRSLFLGLSQVTSF</sequence>
<organism evidence="2 3">
    <name type="scientific">Olea europaea subsp. europaea</name>
    <dbReference type="NCBI Taxonomy" id="158383"/>
    <lineage>
        <taxon>Eukaryota</taxon>
        <taxon>Viridiplantae</taxon>
        <taxon>Streptophyta</taxon>
        <taxon>Embryophyta</taxon>
        <taxon>Tracheophyta</taxon>
        <taxon>Spermatophyta</taxon>
        <taxon>Magnoliopsida</taxon>
        <taxon>eudicotyledons</taxon>
        <taxon>Gunneridae</taxon>
        <taxon>Pentapetalae</taxon>
        <taxon>asterids</taxon>
        <taxon>lamiids</taxon>
        <taxon>Lamiales</taxon>
        <taxon>Oleaceae</taxon>
        <taxon>Oleeae</taxon>
        <taxon>Olea</taxon>
    </lineage>
</organism>
<comment type="caution">
    <text evidence="2">The sequence shown here is derived from an EMBL/GenBank/DDBJ whole genome shotgun (WGS) entry which is preliminary data.</text>
</comment>
<feature type="region of interest" description="Disordered" evidence="1">
    <location>
        <begin position="1"/>
        <end position="64"/>
    </location>
</feature>